<dbReference type="Proteomes" id="UP001064489">
    <property type="component" value="Chromosome 2"/>
</dbReference>
<evidence type="ECO:0000313" key="3">
    <source>
        <dbReference type="Proteomes" id="UP001064489"/>
    </source>
</evidence>
<evidence type="ECO:0000256" key="1">
    <source>
        <dbReference type="SAM" id="MobiDB-lite"/>
    </source>
</evidence>
<feature type="region of interest" description="Disordered" evidence="1">
    <location>
        <begin position="101"/>
        <end position="126"/>
    </location>
</feature>
<dbReference type="EMBL" id="JAJSOW010000106">
    <property type="protein sequence ID" value="KAI9159832.1"/>
    <property type="molecule type" value="Genomic_DNA"/>
</dbReference>
<feature type="compositionally biased region" description="Basic residues" evidence="1">
    <location>
        <begin position="48"/>
        <end position="62"/>
    </location>
</feature>
<feature type="compositionally biased region" description="Basic and acidic residues" evidence="1">
    <location>
        <begin position="105"/>
        <end position="114"/>
    </location>
</feature>
<keyword evidence="3" id="KW-1185">Reference proteome</keyword>
<evidence type="ECO:0000313" key="2">
    <source>
        <dbReference type="EMBL" id="KAI9159832.1"/>
    </source>
</evidence>
<comment type="caution">
    <text evidence="2">The sequence shown here is derived from an EMBL/GenBank/DDBJ whole genome shotgun (WGS) entry which is preliminary data.</text>
</comment>
<reference evidence="2" key="2">
    <citation type="submission" date="2023-02" db="EMBL/GenBank/DDBJ databases">
        <authorList>
            <person name="Swenson N.G."/>
            <person name="Wegrzyn J.L."/>
            <person name="Mcevoy S.L."/>
        </authorList>
    </citation>
    <scope>NUCLEOTIDE SEQUENCE</scope>
    <source>
        <strain evidence="2">91603</strain>
        <tissue evidence="2">Leaf</tissue>
    </source>
</reference>
<sequence>MKDFQSSGTQAVSPEKVKEVRPNLNVLLLERRSLIAEADRSLTNGRNNRSKSNHHCHHRRNMRKSENFSEVNCFIKSRPKVKRKWVVEKRLRLTRVKGYGYDNQSLKDKGDSKEQNSPGSHLETQSDDIEEHAYNVGNGPLISNSSEPLLDFMYGEVGAAGVKTLVKKTKQRRGAKKGVSTKCHRMLTRNSKEPE</sequence>
<reference evidence="2" key="1">
    <citation type="journal article" date="2022" name="Plant J.">
        <title>Strategies of tolerance reflected in two North American maple genomes.</title>
        <authorList>
            <person name="McEvoy S.L."/>
            <person name="Sezen U.U."/>
            <person name="Trouern-Trend A."/>
            <person name="McMahon S.M."/>
            <person name="Schaberg P.G."/>
            <person name="Yang J."/>
            <person name="Wegrzyn J.L."/>
            <person name="Swenson N.G."/>
        </authorList>
    </citation>
    <scope>NUCLEOTIDE SEQUENCE</scope>
    <source>
        <strain evidence="2">91603</strain>
    </source>
</reference>
<feature type="region of interest" description="Disordered" evidence="1">
    <location>
        <begin position="40"/>
        <end position="63"/>
    </location>
</feature>
<name>A0AAD5ICT9_ACENE</name>
<feature type="region of interest" description="Disordered" evidence="1">
    <location>
        <begin position="168"/>
        <end position="195"/>
    </location>
</feature>
<accession>A0AAD5ICT9</accession>
<protein>
    <submittedName>
        <fullName evidence="2">Uncharacterized protein</fullName>
    </submittedName>
</protein>
<dbReference type="AlphaFoldDB" id="A0AAD5ICT9"/>
<proteinExistence type="predicted"/>
<gene>
    <name evidence="2" type="ORF">LWI28_002324</name>
</gene>
<organism evidence="2 3">
    <name type="scientific">Acer negundo</name>
    <name type="common">Box elder</name>
    <dbReference type="NCBI Taxonomy" id="4023"/>
    <lineage>
        <taxon>Eukaryota</taxon>
        <taxon>Viridiplantae</taxon>
        <taxon>Streptophyta</taxon>
        <taxon>Embryophyta</taxon>
        <taxon>Tracheophyta</taxon>
        <taxon>Spermatophyta</taxon>
        <taxon>Magnoliopsida</taxon>
        <taxon>eudicotyledons</taxon>
        <taxon>Gunneridae</taxon>
        <taxon>Pentapetalae</taxon>
        <taxon>rosids</taxon>
        <taxon>malvids</taxon>
        <taxon>Sapindales</taxon>
        <taxon>Sapindaceae</taxon>
        <taxon>Hippocastanoideae</taxon>
        <taxon>Acereae</taxon>
        <taxon>Acer</taxon>
    </lineage>
</organism>